<accession>A0A1H4VSY8</accession>
<organism evidence="2 3">
    <name type="scientific">Rhodococcus koreensis</name>
    <dbReference type="NCBI Taxonomy" id="99653"/>
    <lineage>
        <taxon>Bacteria</taxon>
        <taxon>Bacillati</taxon>
        <taxon>Actinomycetota</taxon>
        <taxon>Actinomycetes</taxon>
        <taxon>Mycobacteriales</taxon>
        <taxon>Nocardiaceae</taxon>
        <taxon>Rhodococcus</taxon>
    </lineage>
</organism>
<evidence type="ECO:0000259" key="1">
    <source>
        <dbReference type="SMART" id="SM00327"/>
    </source>
</evidence>
<dbReference type="SUPFAM" id="SSF53300">
    <property type="entry name" value="vWA-like"/>
    <property type="match status" value="1"/>
</dbReference>
<dbReference type="Gene3D" id="3.40.50.410">
    <property type="entry name" value="von Willebrand factor, type A domain"/>
    <property type="match status" value="1"/>
</dbReference>
<dbReference type="InterPro" id="IPR006538">
    <property type="entry name" value="CobT"/>
</dbReference>
<dbReference type="SMART" id="SM00327">
    <property type="entry name" value="VWA"/>
    <property type="match status" value="1"/>
</dbReference>
<dbReference type="InterPro" id="IPR051928">
    <property type="entry name" value="NorD/CobT"/>
</dbReference>
<keyword evidence="3" id="KW-1185">Reference proteome</keyword>
<dbReference type="InterPro" id="IPR002035">
    <property type="entry name" value="VWF_A"/>
</dbReference>
<evidence type="ECO:0000313" key="3">
    <source>
        <dbReference type="Proteomes" id="UP000183561"/>
    </source>
</evidence>
<dbReference type="OrthoDB" id="9764783at2"/>
<gene>
    <name evidence="2" type="ORF">SAMN04490239_5674</name>
</gene>
<proteinExistence type="predicted"/>
<dbReference type="Pfam" id="PF06213">
    <property type="entry name" value="CobT"/>
    <property type="match status" value="1"/>
</dbReference>
<dbReference type="InterPro" id="IPR036465">
    <property type="entry name" value="vWFA_dom_sf"/>
</dbReference>
<dbReference type="Pfam" id="PF11775">
    <property type="entry name" value="CobT_C"/>
    <property type="match status" value="1"/>
</dbReference>
<dbReference type="Proteomes" id="UP000183561">
    <property type="component" value="Unassembled WGS sequence"/>
</dbReference>
<reference evidence="3" key="1">
    <citation type="submission" date="2016-10" db="EMBL/GenBank/DDBJ databases">
        <authorList>
            <person name="Varghese N."/>
            <person name="Submissions S."/>
        </authorList>
    </citation>
    <scope>NUCLEOTIDE SEQUENCE [LARGE SCALE GENOMIC DNA]</scope>
    <source>
        <strain evidence="3">DSM 44498</strain>
    </source>
</reference>
<feature type="domain" description="VWFA" evidence="1">
    <location>
        <begin position="364"/>
        <end position="569"/>
    </location>
</feature>
<dbReference type="PIRSF" id="PIRSF031715">
    <property type="entry name" value="Cob_chel_CobT"/>
    <property type="match status" value="1"/>
</dbReference>
<dbReference type="InterPro" id="IPR025861">
    <property type="entry name" value="CobT_VWA_dom"/>
</dbReference>
<name>A0A1H4VSY8_9NOCA</name>
<evidence type="ECO:0000313" key="2">
    <source>
        <dbReference type="EMBL" id="SEC84186.1"/>
    </source>
</evidence>
<dbReference type="PANTHER" id="PTHR41248">
    <property type="entry name" value="NORD PROTEIN"/>
    <property type="match status" value="1"/>
</dbReference>
<protein>
    <submittedName>
        <fullName evidence="2">Cobaltochelatase CobT</fullName>
    </submittedName>
</protein>
<dbReference type="RefSeq" id="WP_072942493.1">
    <property type="nucleotide sequence ID" value="NZ_FNSV01000005.1"/>
</dbReference>
<sequence length="570" mass="63860">MAELPVCPESVRRRQEVRELCATSIRALTGQGELHFRGTELHRGHRRVPMPAPHLHPSFGRADVASFRGAGDGMALRLLHTDPALHRSLCPETTPSRLIFETLEQFRVESLAAGAWDGVRANLAHRFSRWSQEFVASGLTETVHGMLLFTVIQMCRARITAEPIPESTQDLIESTRFGLASVLGDQLPQLRRTRHSQSDFAVHALAVADVIGRRLEQAADADESDDTRRDDRAATFSLLFDFEPDENDTFATAASGHSRALGDGGDGYRVFTRAYDETRQITSLVRPELLRDFRLRLDVGIDDNRLNVRKLGRQLKTLLSEPDRDGWEGGRDEGYIDGRRLAQLVTSPTERRLFRAERTEPRNDATVTFLIDCSGSMKKFSEPVAVLVDVFARALELADARCEILGFTTTAWNGGRARRDWLRSGRPDDPGRLNEVRQLVFKDAETTWRRARPAIAGLLKDDLFKEGVDGEAVDWACSRMRDRGPGRRLLFVISDGSPLDGATALANDEFYLDHHLQVVVERHEDERAVEVYGLGVGLDLSPYYDRCRTLDLTHGTNSDVIADVLSMIAH</sequence>
<dbReference type="EMBL" id="FNSV01000005">
    <property type="protein sequence ID" value="SEC84186.1"/>
    <property type="molecule type" value="Genomic_DNA"/>
</dbReference>
<dbReference type="PANTHER" id="PTHR41248:SF1">
    <property type="entry name" value="NORD PROTEIN"/>
    <property type="match status" value="1"/>
</dbReference>
<dbReference type="GO" id="GO:0009236">
    <property type="term" value="P:cobalamin biosynthetic process"/>
    <property type="evidence" value="ECO:0007669"/>
    <property type="project" value="InterPro"/>
</dbReference>
<dbReference type="AlphaFoldDB" id="A0A1H4VSY8"/>